<dbReference type="Proteomes" id="UP000701801">
    <property type="component" value="Unassembled WGS sequence"/>
</dbReference>
<accession>A0A9N9LKS8</accession>
<organism evidence="2 3">
    <name type="scientific">Hymenoscyphus albidus</name>
    <dbReference type="NCBI Taxonomy" id="595503"/>
    <lineage>
        <taxon>Eukaryota</taxon>
        <taxon>Fungi</taxon>
        <taxon>Dikarya</taxon>
        <taxon>Ascomycota</taxon>
        <taxon>Pezizomycotina</taxon>
        <taxon>Leotiomycetes</taxon>
        <taxon>Helotiales</taxon>
        <taxon>Helotiaceae</taxon>
        <taxon>Hymenoscyphus</taxon>
    </lineage>
</organism>
<evidence type="ECO:0000313" key="2">
    <source>
        <dbReference type="EMBL" id="CAG8974347.1"/>
    </source>
</evidence>
<feature type="compositionally biased region" description="Basic and acidic residues" evidence="1">
    <location>
        <begin position="17"/>
        <end position="35"/>
    </location>
</feature>
<feature type="region of interest" description="Disordered" evidence="1">
    <location>
        <begin position="313"/>
        <end position="359"/>
    </location>
</feature>
<feature type="region of interest" description="Disordered" evidence="1">
    <location>
        <begin position="1"/>
        <end position="35"/>
    </location>
</feature>
<reference evidence="2" key="1">
    <citation type="submission" date="2021-07" db="EMBL/GenBank/DDBJ databases">
        <authorList>
            <person name="Durling M."/>
        </authorList>
    </citation>
    <scope>NUCLEOTIDE SEQUENCE</scope>
</reference>
<feature type="region of interest" description="Disordered" evidence="1">
    <location>
        <begin position="233"/>
        <end position="285"/>
    </location>
</feature>
<dbReference type="OrthoDB" id="10317000at2759"/>
<sequence length="397" mass="45027">MPPKRKAANSSSNAPEPNKRARHGDPDKDNGRGFDSDVLFMTRRLEYSNIWMSPEREIPADREARKAASFRSRPDNDGYITMNPSRYTYYEHFLARLHRGSLPYPEQMARTLNKFRGKLPKKVAELLEGPDGLPDAFITRRWESSNRANPDLDRPPSYFVTEFQDWVLEVINVYNRKSADWVELVNSGSVENATRQQIQECLANLLSNQGHRIKPIMPMGDKADLAVIQKLSESPVDQGSEQGERGVDRYRLGDHGRQGGNSRQAKVEGEAEWEAQASDSNRRKQRVEIDLTLSSDDEEDVRPLRVTIEELRISQDSLPGGSQAQAQDNHQYQTGNESQTASQFQTANQSPTENQSQAGLQARYSNQAQNQTAQPLADDLEHFSAYVALMYKKHYGN</sequence>
<evidence type="ECO:0000256" key="1">
    <source>
        <dbReference type="SAM" id="MobiDB-lite"/>
    </source>
</evidence>
<protein>
    <submittedName>
        <fullName evidence="2">Uncharacterized protein</fullName>
    </submittedName>
</protein>
<keyword evidence="3" id="KW-1185">Reference proteome</keyword>
<feature type="compositionally biased region" description="Basic and acidic residues" evidence="1">
    <location>
        <begin position="242"/>
        <end position="257"/>
    </location>
</feature>
<evidence type="ECO:0000313" key="3">
    <source>
        <dbReference type="Proteomes" id="UP000701801"/>
    </source>
</evidence>
<name>A0A9N9LKS8_9HELO</name>
<proteinExistence type="predicted"/>
<feature type="compositionally biased region" description="Polar residues" evidence="1">
    <location>
        <begin position="314"/>
        <end position="359"/>
    </location>
</feature>
<comment type="caution">
    <text evidence="2">The sequence shown here is derived from an EMBL/GenBank/DDBJ whole genome shotgun (WGS) entry which is preliminary data.</text>
</comment>
<dbReference type="AlphaFoldDB" id="A0A9N9LKS8"/>
<dbReference type="EMBL" id="CAJVRM010000100">
    <property type="protein sequence ID" value="CAG8974347.1"/>
    <property type="molecule type" value="Genomic_DNA"/>
</dbReference>
<gene>
    <name evidence="2" type="ORF">HYALB_00006195</name>
</gene>